<protein>
    <submittedName>
        <fullName evidence="2">Crotonobetainyl-CoA:carnitine CoA-transferase CaiB</fullName>
    </submittedName>
</protein>
<keyword evidence="3" id="KW-1185">Reference proteome</keyword>
<dbReference type="EMBL" id="LT629750">
    <property type="protein sequence ID" value="SDR98701.1"/>
    <property type="molecule type" value="Genomic_DNA"/>
</dbReference>
<dbReference type="PANTHER" id="PTHR48207:SF3">
    <property type="entry name" value="SUCCINATE--HYDROXYMETHYLGLUTARATE COA-TRANSFERASE"/>
    <property type="match status" value="1"/>
</dbReference>
<organism evidence="2 3">
    <name type="scientific">Bradyrhizobium canariense</name>
    <dbReference type="NCBI Taxonomy" id="255045"/>
    <lineage>
        <taxon>Bacteria</taxon>
        <taxon>Pseudomonadati</taxon>
        <taxon>Pseudomonadota</taxon>
        <taxon>Alphaproteobacteria</taxon>
        <taxon>Hyphomicrobiales</taxon>
        <taxon>Nitrobacteraceae</taxon>
        <taxon>Bradyrhizobium</taxon>
    </lineage>
</organism>
<dbReference type="InterPro" id="IPR050483">
    <property type="entry name" value="CoA-transferase_III_domain"/>
</dbReference>
<dbReference type="InterPro" id="IPR003673">
    <property type="entry name" value="CoA-Trfase_fam_III"/>
</dbReference>
<name>A0A1H1NI27_9BRAD</name>
<keyword evidence="1 2" id="KW-0808">Transferase</keyword>
<reference evidence="3" key="1">
    <citation type="submission" date="2016-10" db="EMBL/GenBank/DDBJ databases">
        <authorList>
            <person name="Varghese N."/>
            <person name="Submissions S."/>
        </authorList>
    </citation>
    <scope>NUCLEOTIDE SEQUENCE [LARGE SCALE GENOMIC DNA]</scope>
    <source>
        <strain evidence="3">GAS369</strain>
    </source>
</reference>
<dbReference type="GO" id="GO:0008410">
    <property type="term" value="F:CoA-transferase activity"/>
    <property type="evidence" value="ECO:0007669"/>
    <property type="project" value="TreeGrafter"/>
</dbReference>
<dbReference type="Proteomes" id="UP000243904">
    <property type="component" value="Chromosome I"/>
</dbReference>
<gene>
    <name evidence="2" type="ORF">SAMN05444158_0637</name>
</gene>
<accession>A0A1H1NI27</accession>
<dbReference type="Gene3D" id="3.30.1540.10">
    <property type="entry name" value="formyl-coa transferase, domain 3"/>
    <property type="match status" value="1"/>
</dbReference>
<dbReference type="RefSeq" id="WP_146686281.1">
    <property type="nucleotide sequence ID" value="NZ_LT629750.1"/>
</dbReference>
<dbReference type="InterPro" id="IPR044855">
    <property type="entry name" value="CoA-Trfase_III_dom3_sf"/>
</dbReference>
<sequence length="409" mass="44037">MSALPLSGIKILDLTRVLAGPLSAQMLADLGAEVIKIERPGGGDDARAFGPPYLVDPEGKENNNNSFYLCANRGKKSVTVNIAKPEGQEIIRELAKTADVMMENYKVGDLKRYGLDYETIKAINPGIVYCSVTGFGQTGPYAPRAGYDAILQAMGGLMSVTGHIDGEPGAGPMKVGPSIVDYMTGMNTSIGILAALYHRDANGGEGQHIDVCLFDTVIASLSHWAQIYLVNGKAPPRRGTWGNGGMPAGVFRCTDGELMLVVGNDGQFARTCEVLGAPELATDPRFVKNNDRVVHGKEIMAIFAGLFLKKPMAHWLDELEKAGVPSGPINNFEQVFADPHVRSRGMEIKVEHPFEPELSLIRNPLTFSGTPVKDYRAPPLLGANTREVLSGKLGYDDAKLDTLKKQGII</sequence>
<proteinExistence type="predicted"/>
<evidence type="ECO:0000313" key="2">
    <source>
        <dbReference type="EMBL" id="SDR98701.1"/>
    </source>
</evidence>
<dbReference type="InterPro" id="IPR023606">
    <property type="entry name" value="CoA-Trfase_III_dom_1_sf"/>
</dbReference>
<dbReference type="AlphaFoldDB" id="A0A1H1NI27"/>
<dbReference type="Pfam" id="PF02515">
    <property type="entry name" value="CoA_transf_3"/>
    <property type="match status" value="1"/>
</dbReference>
<evidence type="ECO:0000256" key="1">
    <source>
        <dbReference type="ARBA" id="ARBA00022679"/>
    </source>
</evidence>
<evidence type="ECO:0000313" key="3">
    <source>
        <dbReference type="Proteomes" id="UP000243904"/>
    </source>
</evidence>
<dbReference type="PANTHER" id="PTHR48207">
    <property type="entry name" value="SUCCINATE--HYDROXYMETHYLGLUTARATE COA-TRANSFERASE"/>
    <property type="match status" value="1"/>
</dbReference>
<dbReference type="Gene3D" id="3.40.50.10540">
    <property type="entry name" value="Crotonobetainyl-coa:carnitine coa-transferase, domain 1"/>
    <property type="match status" value="1"/>
</dbReference>
<dbReference type="SUPFAM" id="SSF89796">
    <property type="entry name" value="CoA-transferase family III (CaiB/BaiF)"/>
    <property type="match status" value="1"/>
</dbReference>